<proteinExistence type="predicted"/>
<evidence type="ECO:0000313" key="2">
    <source>
        <dbReference type="EMBL" id="GBC04145.1"/>
    </source>
</evidence>
<feature type="compositionally biased region" description="Acidic residues" evidence="1">
    <location>
        <begin position="117"/>
        <end position="127"/>
    </location>
</feature>
<sequence length="345" mass="41931">MGEWEKQGKLSKTPFADLSKKLKVQHGFNFESKALCDSWWNILDPRLDHTSFSEEEKSYVYERVKKYQETNNGNISWKTLQDEMKAKFSKFRSRNDLKNIWNAKKRQLETKSGKVDDENENENEGEYEDELKADVEVNQANHGRFTYDETNYIYNWVVNHLKNYDMIRWEYLQLEIQKKYGKFRWRYDLRNIWNSRGSNTLRQNNTNFLPPVYEDDERAPQSNSTVNEINPKDEKVNFINPFINQVNYDPFTDDEKNYVYNWVTGRQNNYDMIRWEYLQLEIQKNYGKHRLRNDLRNIWNRKKRQISRQSSQSSQFSIELEQSNFTIVKLKLQKLLKKFFNYLII</sequence>
<dbReference type="AlphaFoldDB" id="A0A2Z6S087"/>
<dbReference type="EMBL" id="BEXD01003930">
    <property type="protein sequence ID" value="GBC04145.1"/>
    <property type="molecule type" value="Genomic_DNA"/>
</dbReference>
<evidence type="ECO:0008006" key="4">
    <source>
        <dbReference type="Google" id="ProtNLM"/>
    </source>
</evidence>
<keyword evidence="3" id="KW-1185">Reference proteome</keyword>
<protein>
    <recommendedName>
        <fullName evidence="4">Myb-like domain-containing protein</fullName>
    </recommendedName>
</protein>
<organism evidence="2 3">
    <name type="scientific">Rhizophagus clarus</name>
    <dbReference type="NCBI Taxonomy" id="94130"/>
    <lineage>
        <taxon>Eukaryota</taxon>
        <taxon>Fungi</taxon>
        <taxon>Fungi incertae sedis</taxon>
        <taxon>Mucoromycota</taxon>
        <taxon>Glomeromycotina</taxon>
        <taxon>Glomeromycetes</taxon>
        <taxon>Glomerales</taxon>
        <taxon>Glomeraceae</taxon>
        <taxon>Rhizophagus</taxon>
    </lineage>
</organism>
<comment type="caution">
    <text evidence="2">The sequence shown here is derived from an EMBL/GenBank/DDBJ whole genome shotgun (WGS) entry which is preliminary data.</text>
</comment>
<reference evidence="2 3" key="1">
    <citation type="submission" date="2017-11" db="EMBL/GenBank/DDBJ databases">
        <title>The genome of Rhizophagus clarus HR1 reveals common genetic basis of auxotrophy among arbuscular mycorrhizal fungi.</title>
        <authorList>
            <person name="Kobayashi Y."/>
        </authorList>
    </citation>
    <scope>NUCLEOTIDE SEQUENCE [LARGE SCALE GENOMIC DNA]</scope>
    <source>
        <strain evidence="2 3">HR1</strain>
    </source>
</reference>
<accession>A0A2Z6S087</accession>
<evidence type="ECO:0000313" key="3">
    <source>
        <dbReference type="Proteomes" id="UP000247702"/>
    </source>
</evidence>
<gene>
    <name evidence="2" type="ORF">RclHR1_05530014</name>
</gene>
<feature type="region of interest" description="Disordered" evidence="1">
    <location>
        <begin position="108"/>
        <end position="127"/>
    </location>
</feature>
<dbReference type="Proteomes" id="UP000247702">
    <property type="component" value="Unassembled WGS sequence"/>
</dbReference>
<name>A0A2Z6S087_9GLOM</name>
<evidence type="ECO:0000256" key="1">
    <source>
        <dbReference type="SAM" id="MobiDB-lite"/>
    </source>
</evidence>